<gene>
    <name evidence="1" type="ORF">FKV68_04070</name>
</gene>
<reference evidence="1 2" key="1">
    <citation type="submission" date="2019-06" db="EMBL/GenBank/DDBJ databases">
        <title>Complete genome sequence of Ensifer mexicanus ITTG R7 isolated from nodules of Acacia angustissima (Mill.) Kuntze.</title>
        <authorList>
            <person name="Rincon-Rosales R."/>
            <person name="Rogel M.A."/>
            <person name="Guerrero G."/>
            <person name="Rincon-Molina C.I."/>
            <person name="Lopez-Lopez A."/>
            <person name="Martinez-Romero E."/>
        </authorList>
    </citation>
    <scope>NUCLEOTIDE SEQUENCE [LARGE SCALE GENOMIC DNA]</scope>
    <source>
        <strain evidence="1 2">ITTG R7</strain>
    </source>
</reference>
<evidence type="ECO:0000313" key="1">
    <source>
        <dbReference type="EMBL" id="QLL60683.1"/>
    </source>
</evidence>
<dbReference type="KEGG" id="emx:FKV68_04070"/>
<dbReference type="Proteomes" id="UP000510721">
    <property type="component" value="Chromosome"/>
</dbReference>
<dbReference type="RefSeq" id="WP_425347618.1">
    <property type="nucleotide sequence ID" value="NZ_CP041238.1"/>
</dbReference>
<accession>A0A859QBR5</accession>
<dbReference type="Pfam" id="PF18557">
    <property type="entry name" value="NepR"/>
    <property type="match status" value="1"/>
</dbReference>
<dbReference type="AlphaFoldDB" id="A0A859QBR5"/>
<sequence length="64" mass="7223">MNEPSGRRKAQRAAARRPLMADPSTQIASKLRALYQALENEPIPHQFIELLERLDAAESAQLPR</sequence>
<proteinExistence type="predicted"/>
<evidence type="ECO:0000313" key="2">
    <source>
        <dbReference type="Proteomes" id="UP000510721"/>
    </source>
</evidence>
<keyword evidence="2" id="KW-1185">Reference proteome</keyword>
<organism evidence="1 2">
    <name type="scientific">Sinorhizobium mexicanum</name>
    <dbReference type="NCBI Taxonomy" id="375549"/>
    <lineage>
        <taxon>Bacteria</taxon>
        <taxon>Pseudomonadati</taxon>
        <taxon>Pseudomonadota</taxon>
        <taxon>Alphaproteobacteria</taxon>
        <taxon>Hyphomicrobiales</taxon>
        <taxon>Rhizobiaceae</taxon>
        <taxon>Sinorhizobium/Ensifer group</taxon>
        <taxon>Sinorhizobium</taxon>
    </lineage>
</organism>
<protein>
    <submittedName>
        <fullName evidence="1">Uncharacterized protein</fullName>
    </submittedName>
</protein>
<dbReference type="InterPro" id="IPR041649">
    <property type="entry name" value="NepR"/>
</dbReference>
<name>A0A859QBR5_9HYPH</name>
<dbReference type="EMBL" id="CP041238">
    <property type="protein sequence ID" value="QLL60683.1"/>
    <property type="molecule type" value="Genomic_DNA"/>
</dbReference>